<dbReference type="AlphaFoldDB" id="A0A6J4R8C6"/>
<protein>
    <submittedName>
        <fullName evidence="1">Uncharacterized protein</fullName>
    </submittedName>
</protein>
<dbReference type="EMBL" id="CADCVJ010000058">
    <property type="protein sequence ID" value="CAA9466954.1"/>
    <property type="molecule type" value="Genomic_DNA"/>
</dbReference>
<organism evidence="1">
    <name type="scientific">uncultured Solirubrobacteraceae bacterium</name>
    <dbReference type="NCBI Taxonomy" id="1162706"/>
    <lineage>
        <taxon>Bacteria</taxon>
        <taxon>Bacillati</taxon>
        <taxon>Actinomycetota</taxon>
        <taxon>Thermoleophilia</taxon>
        <taxon>Solirubrobacterales</taxon>
        <taxon>Solirubrobacteraceae</taxon>
        <taxon>environmental samples</taxon>
    </lineage>
</organism>
<name>A0A6J4R8C6_9ACTN</name>
<evidence type="ECO:0000313" key="1">
    <source>
        <dbReference type="EMBL" id="CAA9466954.1"/>
    </source>
</evidence>
<proteinExistence type="predicted"/>
<sequence length="29" mass="3346">MSRRGDCDVLTLLDRIQRFRAEDPSRAPA</sequence>
<gene>
    <name evidence="1" type="ORF">AVDCRST_MAG38-959</name>
</gene>
<reference evidence="1" key="1">
    <citation type="submission" date="2020-02" db="EMBL/GenBank/DDBJ databases">
        <authorList>
            <person name="Meier V. D."/>
        </authorList>
    </citation>
    <scope>NUCLEOTIDE SEQUENCE</scope>
    <source>
        <strain evidence="1">AVDCRST_MAG38</strain>
    </source>
</reference>
<accession>A0A6J4R8C6</accession>